<evidence type="ECO:0000259" key="5">
    <source>
        <dbReference type="PROSITE" id="PS50931"/>
    </source>
</evidence>
<dbReference type="PROSITE" id="PS50931">
    <property type="entry name" value="HTH_LYSR"/>
    <property type="match status" value="1"/>
</dbReference>
<dbReference type="InterPro" id="IPR058163">
    <property type="entry name" value="LysR-type_TF_proteobact-type"/>
</dbReference>
<dbReference type="InterPro" id="IPR000847">
    <property type="entry name" value="LysR_HTH_N"/>
</dbReference>
<dbReference type="PANTHER" id="PTHR30537:SF5">
    <property type="entry name" value="HTH-TYPE TRANSCRIPTIONAL ACTIVATOR TTDR-RELATED"/>
    <property type="match status" value="1"/>
</dbReference>
<comment type="similarity">
    <text evidence="1">Belongs to the LysR transcriptional regulatory family.</text>
</comment>
<evidence type="ECO:0000313" key="6">
    <source>
        <dbReference type="EMBL" id="QWU83893.1"/>
    </source>
</evidence>
<evidence type="ECO:0000256" key="3">
    <source>
        <dbReference type="ARBA" id="ARBA00023125"/>
    </source>
</evidence>
<protein>
    <submittedName>
        <fullName evidence="6">LysR family transcriptional regulator</fullName>
    </submittedName>
</protein>
<dbReference type="Pfam" id="PF00126">
    <property type="entry name" value="HTH_1"/>
    <property type="match status" value="1"/>
</dbReference>
<dbReference type="Pfam" id="PF03466">
    <property type="entry name" value="LysR_substrate"/>
    <property type="match status" value="1"/>
</dbReference>
<keyword evidence="7" id="KW-1185">Reference proteome</keyword>
<gene>
    <name evidence="6" type="ORF">KQP88_03605</name>
</gene>
<evidence type="ECO:0000313" key="7">
    <source>
        <dbReference type="Proteomes" id="UP000683401"/>
    </source>
</evidence>
<dbReference type="InterPro" id="IPR005119">
    <property type="entry name" value="LysR_subst-bd"/>
</dbReference>
<organism evidence="6 7">
    <name type="scientific">Pseudomonas lijiangensis</name>
    <dbReference type="NCBI Taxonomy" id="2995658"/>
    <lineage>
        <taxon>Bacteria</taxon>
        <taxon>Pseudomonadati</taxon>
        <taxon>Pseudomonadota</taxon>
        <taxon>Gammaproteobacteria</taxon>
        <taxon>Pseudomonadales</taxon>
        <taxon>Pseudomonadaceae</taxon>
        <taxon>Pseudomonas</taxon>
    </lineage>
</organism>
<evidence type="ECO:0000256" key="1">
    <source>
        <dbReference type="ARBA" id="ARBA00009437"/>
    </source>
</evidence>
<dbReference type="Proteomes" id="UP000683401">
    <property type="component" value="Chromosome"/>
</dbReference>
<keyword evidence="4" id="KW-0804">Transcription</keyword>
<keyword evidence="3" id="KW-0238">DNA-binding</keyword>
<reference evidence="7" key="1">
    <citation type="submission" date="2021-06" db="EMBL/GenBank/DDBJ databases">
        <title>Identification of Pseudomonas cichorii causing bacterial leaf black spot of flue-cured tobacco, a new disease in China.</title>
        <authorList>
            <person name="Lu C.-H."/>
        </authorList>
    </citation>
    <scope>NUCLEOTIDE SEQUENCE [LARGE SCALE GENOMIC DNA]</scope>
    <source>
        <strain evidence="7">LJ2</strain>
    </source>
</reference>
<evidence type="ECO:0000256" key="4">
    <source>
        <dbReference type="ARBA" id="ARBA00023163"/>
    </source>
</evidence>
<evidence type="ECO:0000256" key="2">
    <source>
        <dbReference type="ARBA" id="ARBA00023015"/>
    </source>
</evidence>
<keyword evidence="2" id="KW-0805">Transcription regulation</keyword>
<feature type="domain" description="HTH lysR-type" evidence="5">
    <location>
        <begin position="29"/>
        <end position="86"/>
    </location>
</feature>
<dbReference type="EMBL" id="CP076668">
    <property type="protein sequence ID" value="QWU83893.1"/>
    <property type="molecule type" value="Genomic_DNA"/>
</dbReference>
<sequence length="325" mass="36491">MHSSVFIRPSSTIWPAGNPFLNSSKELVTNTDDLSFFNRVATHGSLTAVARELGLSLPAVSKRLTQLEQRLGVQLIRRTTRRLDLTPEGLLYLEGARPILRQLEELESALDNRQPVLRGKLSINASFGFGRRHIAPLLSEFAAQHPHLELSLQLSSLPVNLLDAGIDIDIRVGEPPDSRLIAHHVLDNPRILCASPAYLERAGKPQDVADLAHHNCIVLKQYGSDYAIWRFTRDGREYSQKVSGTLSSNDGEVAMRLALDGHGLILRSRWDAQQYLARGELIAVLPEYHPPRADVYVVYQHRQHVPQRISAFARFLGRELGERFL</sequence>
<accession>A0ABX8HWP0</accession>
<dbReference type="PANTHER" id="PTHR30537">
    <property type="entry name" value="HTH-TYPE TRANSCRIPTIONAL REGULATOR"/>
    <property type="match status" value="1"/>
</dbReference>
<name>A0ABX8HWP0_9PSED</name>
<proteinExistence type="inferred from homology"/>